<organism evidence="2 3">
    <name type="scientific">Candidatus Accumulibacter phosphatis</name>
    <dbReference type="NCBI Taxonomy" id="327160"/>
    <lineage>
        <taxon>Bacteria</taxon>
        <taxon>Pseudomonadati</taxon>
        <taxon>Pseudomonadota</taxon>
        <taxon>Betaproteobacteria</taxon>
        <taxon>Candidatus Accumulibacter</taxon>
    </lineage>
</organism>
<evidence type="ECO:0000313" key="2">
    <source>
        <dbReference type="EMBL" id="MQM31872.1"/>
    </source>
</evidence>
<sequence length="146" mass="15284">MVDKKDVLNDAEALPEAKVAKPDQVATQSVSVAVRLQPVEHSQQPVFSNFTTVQSGTGVVFIDFGFVEPQTMANLARLGQPGVTAPEAIAGTLACRMALSLDTTANLANQLNRLLRNSAAVQTQVAQPAQEAAPGPLEDAAEGPVH</sequence>
<gene>
    <name evidence="2" type="ORF">CRU78_15690</name>
</gene>
<accession>A0A6A7RY72</accession>
<comment type="caution">
    <text evidence="2">The sequence shown here is derived from an EMBL/GenBank/DDBJ whole genome shotgun (WGS) entry which is preliminary data.</text>
</comment>
<dbReference type="AlphaFoldDB" id="A0A6A7RY72"/>
<feature type="compositionally biased region" description="Low complexity" evidence="1">
    <location>
        <begin position="125"/>
        <end position="134"/>
    </location>
</feature>
<reference evidence="2 3" key="1">
    <citation type="submission" date="2017-09" db="EMBL/GenBank/DDBJ databases">
        <title>Metagenomic Analysis Reveals Denitrifying Candidatus Accumulibacter and Flanking Population as a Source of N2O.</title>
        <authorList>
            <person name="Gao H."/>
            <person name="Mao Y."/>
            <person name="Zhao X."/>
            <person name="Liu W.-T."/>
            <person name="Zhang T."/>
            <person name="Wells G."/>
        </authorList>
    </citation>
    <scope>NUCLEOTIDE SEQUENCE [LARGE SCALE GENOMIC DNA]</scope>
    <source>
        <strain evidence="2">CANDO_2_IC</strain>
    </source>
</reference>
<evidence type="ECO:0000313" key="3">
    <source>
        <dbReference type="Proteomes" id="UP000342300"/>
    </source>
</evidence>
<protein>
    <submittedName>
        <fullName evidence="2">Uncharacterized protein</fullName>
    </submittedName>
</protein>
<evidence type="ECO:0000256" key="1">
    <source>
        <dbReference type="SAM" id="MobiDB-lite"/>
    </source>
</evidence>
<proteinExistence type="predicted"/>
<name>A0A6A7RY72_9PROT</name>
<dbReference type="Proteomes" id="UP000342300">
    <property type="component" value="Unassembled WGS sequence"/>
</dbReference>
<feature type="region of interest" description="Disordered" evidence="1">
    <location>
        <begin position="125"/>
        <end position="146"/>
    </location>
</feature>
<dbReference type="EMBL" id="PDHS01000397">
    <property type="protein sequence ID" value="MQM31872.1"/>
    <property type="molecule type" value="Genomic_DNA"/>
</dbReference>